<feature type="region of interest" description="Disordered" evidence="1">
    <location>
        <begin position="130"/>
        <end position="172"/>
    </location>
</feature>
<dbReference type="AlphaFoldDB" id="A0AAW1QGM7"/>
<feature type="compositionally biased region" description="Low complexity" evidence="1">
    <location>
        <begin position="84"/>
        <end position="93"/>
    </location>
</feature>
<feature type="domain" description="Activating signal cointegrator 1 third" evidence="2">
    <location>
        <begin position="295"/>
        <end position="347"/>
    </location>
</feature>
<feature type="compositionally biased region" description="Basic residues" evidence="1">
    <location>
        <begin position="457"/>
        <end position="474"/>
    </location>
</feature>
<protein>
    <recommendedName>
        <fullName evidence="2">Activating signal cointegrator 1 third domain-containing protein</fullName>
    </recommendedName>
</protein>
<reference evidence="3 4" key="1">
    <citation type="journal article" date="2024" name="Nat. Commun.">
        <title>Phylogenomics reveals the evolutionary origins of lichenization in chlorophyte algae.</title>
        <authorList>
            <person name="Puginier C."/>
            <person name="Libourel C."/>
            <person name="Otte J."/>
            <person name="Skaloud P."/>
            <person name="Haon M."/>
            <person name="Grisel S."/>
            <person name="Petersen M."/>
            <person name="Berrin J.G."/>
            <person name="Delaux P.M."/>
            <person name="Dal Grande F."/>
            <person name="Keller J."/>
        </authorList>
    </citation>
    <scope>NUCLEOTIDE SEQUENCE [LARGE SCALE GENOMIC DNA]</scope>
    <source>
        <strain evidence="3 4">SAG 2043</strain>
    </source>
</reference>
<evidence type="ECO:0000313" key="3">
    <source>
        <dbReference type="EMBL" id="KAK9820513.1"/>
    </source>
</evidence>
<dbReference type="Pfam" id="PF23134">
    <property type="entry name" value="TRIP4_3rd"/>
    <property type="match status" value="1"/>
</dbReference>
<gene>
    <name evidence="3" type="ORF">WJX72_011152</name>
</gene>
<dbReference type="GO" id="GO:0005634">
    <property type="term" value="C:nucleus"/>
    <property type="evidence" value="ECO:0007669"/>
    <property type="project" value="TreeGrafter"/>
</dbReference>
<evidence type="ECO:0000259" key="2">
    <source>
        <dbReference type="Pfam" id="PF23134"/>
    </source>
</evidence>
<name>A0AAW1QGM7_9CHLO</name>
<dbReference type="InterPro" id="IPR039128">
    <property type="entry name" value="TRIP4-like"/>
</dbReference>
<proteinExistence type="predicted"/>
<dbReference type="PANTHER" id="PTHR12963:SF4">
    <property type="entry name" value="ACTIVATING SIGNAL COINTEGRATOR 1"/>
    <property type="match status" value="1"/>
</dbReference>
<accession>A0AAW1QGM7</accession>
<evidence type="ECO:0000313" key="4">
    <source>
        <dbReference type="Proteomes" id="UP001489004"/>
    </source>
</evidence>
<feature type="compositionally biased region" description="Basic and acidic residues" evidence="1">
    <location>
        <begin position="157"/>
        <end position="172"/>
    </location>
</feature>
<dbReference type="Proteomes" id="UP001489004">
    <property type="component" value="Unassembled WGS sequence"/>
</dbReference>
<feature type="compositionally biased region" description="Low complexity" evidence="1">
    <location>
        <begin position="435"/>
        <end position="446"/>
    </location>
</feature>
<feature type="region of interest" description="Disordered" evidence="1">
    <location>
        <begin position="72"/>
        <end position="93"/>
    </location>
</feature>
<dbReference type="EMBL" id="JALJOR010000003">
    <property type="protein sequence ID" value="KAK9820513.1"/>
    <property type="molecule type" value="Genomic_DNA"/>
</dbReference>
<keyword evidence="4" id="KW-1185">Reference proteome</keyword>
<organism evidence="3 4">
    <name type="scientific">[Myrmecia] bisecta</name>
    <dbReference type="NCBI Taxonomy" id="41462"/>
    <lineage>
        <taxon>Eukaryota</taxon>
        <taxon>Viridiplantae</taxon>
        <taxon>Chlorophyta</taxon>
        <taxon>core chlorophytes</taxon>
        <taxon>Trebouxiophyceae</taxon>
        <taxon>Trebouxiales</taxon>
        <taxon>Trebouxiaceae</taxon>
        <taxon>Myrmecia</taxon>
    </lineage>
</organism>
<comment type="caution">
    <text evidence="3">The sequence shown here is derived from an EMBL/GenBank/DDBJ whole genome shotgun (WGS) entry which is preliminary data.</text>
</comment>
<feature type="region of interest" description="Disordered" evidence="1">
    <location>
        <begin position="405"/>
        <end position="490"/>
    </location>
</feature>
<evidence type="ECO:0000256" key="1">
    <source>
        <dbReference type="SAM" id="MobiDB-lite"/>
    </source>
</evidence>
<feature type="region of interest" description="Disordered" evidence="1">
    <location>
        <begin position="219"/>
        <end position="251"/>
    </location>
</feature>
<sequence>MAQQQQAARDWLKDRLAEALGWDLVVVDGVVEAIATAQDRQEVEQIVEEYMGNDSAAMHLVTQFMSGAYQDQSAAGSGAGASGSGQASKFASGPQAYKKTAPAEVGYVTSKTKPSKAPKRGLVDMSTAGHSAAQTREAARPAGALTITTKKGAKRGKGGEADGEGKDGKPGAARVEKPVVNCLCCGKIYHCNHKSNDVVQFLEFGGTCTFCGAKVALSHSETSETRPRQPMDSKARVTPEPAQASGSTEAALQALSISGPAQTSGGDRDAEAVAFKDRLVDYDRNSAQRTSIIDDQSDYFEIDSNAWLSQEERELMRQRQRELEQTEASRRRQVTVTLDLLGRQVMMAEDAEQSDSAAANAEAARIAAAATLHEKPQGGGTAADVAAYAAGSALGPAAHPLRVVPNPSLKGPAPMFVRPQPARKEPAETQGGQIRTTSNRAATSAAVSDSKQQRACAKGKKAGASRPRPRHPKRLQHDDPFAGLEVAAEG</sequence>
<dbReference type="GO" id="GO:0045893">
    <property type="term" value="P:positive regulation of DNA-templated transcription"/>
    <property type="evidence" value="ECO:0007669"/>
    <property type="project" value="TreeGrafter"/>
</dbReference>
<dbReference type="PANTHER" id="PTHR12963">
    <property type="entry name" value="THYROID RECEPTOR INTERACTING PROTEIN RELATED"/>
    <property type="match status" value="1"/>
</dbReference>
<dbReference type="InterPro" id="IPR056993">
    <property type="entry name" value="TRIP4_3rd_dom"/>
</dbReference>
<feature type="compositionally biased region" description="Basic and acidic residues" evidence="1">
    <location>
        <begin position="221"/>
        <end position="237"/>
    </location>
</feature>